<proteinExistence type="predicted"/>
<evidence type="ECO:0000313" key="2">
    <source>
        <dbReference type="Proteomes" id="UP000265520"/>
    </source>
</evidence>
<comment type="caution">
    <text evidence="1">The sequence shown here is derived from an EMBL/GenBank/DDBJ whole genome shotgun (WGS) entry which is preliminary data.</text>
</comment>
<name>A0A392R5F0_9FABA</name>
<accession>A0A392R5F0</accession>
<evidence type="ECO:0000313" key="1">
    <source>
        <dbReference type="EMBL" id="MCI31838.1"/>
    </source>
</evidence>
<sequence length="105" mass="12404">MGLTIGENYLLEIEKRQIEATRLARLSTPVWQDSKTLFMKYMKFFLKFDKLTKQNTPFIDRKVGPTWFREDFPGTNPDNEDEVNEIWHAYLDPTVLTCRIGPFLS</sequence>
<protein>
    <submittedName>
        <fullName evidence="1">Uncharacterized protein</fullName>
    </submittedName>
</protein>
<organism evidence="1 2">
    <name type="scientific">Trifolium medium</name>
    <dbReference type="NCBI Taxonomy" id="97028"/>
    <lineage>
        <taxon>Eukaryota</taxon>
        <taxon>Viridiplantae</taxon>
        <taxon>Streptophyta</taxon>
        <taxon>Embryophyta</taxon>
        <taxon>Tracheophyta</taxon>
        <taxon>Spermatophyta</taxon>
        <taxon>Magnoliopsida</taxon>
        <taxon>eudicotyledons</taxon>
        <taxon>Gunneridae</taxon>
        <taxon>Pentapetalae</taxon>
        <taxon>rosids</taxon>
        <taxon>fabids</taxon>
        <taxon>Fabales</taxon>
        <taxon>Fabaceae</taxon>
        <taxon>Papilionoideae</taxon>
        <taxon>50 kb inversion clade</taxon>
        <taxon>NPAAA clade</taxon>
        <taxon>Hologalegina</taxon>
        <taxon>IRL clade</taxon>
        <taxon>Trifolieae</taxon>
        <taxon>Trifolium</taxon>
    </lineage>
</organism>
<reference evidence="1 2" key="1">
    <citation type="journal article" date="2018" name="Front. Plant Sci.">
        <title>Red Clover (Trifolium pratense) and Zigzag Clover (T. medium) - A Picture of Genomic Similarities and Differences.</title>
        <authorList>
            <person name="Dluhosova J."/>
            <person name="Istvanek J."/>
            <person name="Nedelnik J."/>
            <person name="Repkova J."/>
        </authorList>
    </citation>
    <scope>NUCLEOTIDE SEQUENCE [LARGE SCALE GENOMIC DNA]</scope>
    <source>
        <strain evidence="2">cv. 10/8</strain>
        <tissue evidence="1">Leaf</tissue>
    </source>
</reference>
<dbReference type="EMBL" id="LXQA010190487">
    <property type="protein sequence ID" value="MCI31838.1"/>
    <property type="molecule type" value="Genomic_DNA"/>
</dbReference>
<dbReference type="Proteomes" id="UP000265520">
    <property type="component" value="Unassembled WGS sequence"/>
</dbReference>
<feature type="non-terminal residue" evidence="1">
    <location>
        <position position="105"/>
    </location>
</feature>
<dbReference type="AlphaFoldDB" id="A0A392R5F0"/>
<keyword evidence="2" id="KW-1185">Reference proteome</keyword>